<dbReference type="InterPro" id="IPR041988">
    <property type="entry name" value="Ribosomal_uL24_KOW"/>
</dbReference>
<dbReference type="NCBIfam" id="TIGR01079">
    <property type="entry name" value="rplX_bact"/>
    <property type="match status" value="1"/>
</dbReference>
<evidence type="ECO:0000259" key="10">
    <source>
        <dbReference type="SMART" id="SM00739"/>
    </source>
</evidence>
<protein>
    <recommendedName>
        <fullName evidence="6 8">Large ribosomal subunit protein uL24</fullName>
    </recommendedName>
</protein>
<dbReference type="Pfam" id="PF17136">
    <property type="entry name" value="ribosomal_L24"/>
    <property type="match status" value="1"/>
</dbReference>
<dbReference type="InterPro" id="IPR014722">
    <property type="entry name" value="Rib_uL2_dom2"/>
</dbReference>
<gene>
    <name evidence="8 11" type="primary">rplX</name>
</gene>
<evidence type="ECO:0000256" key="1">
    <source>
        <dbReference type="ARBA" id="ARBA00010618"/>
    </source>
</evidence>
<evidence type="ECO:0000256" key="5">
    <source>
        <dbReference type="ARBA" id="ARBA00023274"/>
    </source>
</evidence>
<dbReference type="InterPro" id="IPR057264">
    <property type="entry name" value="Ribosomal_uL24_C"/>
</dbReference>
<dbReference type="AlphaFoldDB" id="A0A0H4TBM5"/>
<dbReference type="Gene3D" id="2.30.30.30">
    <property type="match status" value="1"/>
</dbReference>
<evidence type="ECO:0000256" key="6">
    <source>
        <dbReference type="ARBA" id="ARBA00035206"/>
    </source>
</evidence>
<dbReference type="PROSITE" id="PS01108">
    <property type="entry name" value="RIBOSOMAL_L24"/>
    <property type="match status" value="1"/>
</dbReference>
<keyword evidence="3 8" id="KW-0694">RNA-binding</keyword>
<feature type="domain" description="KOW" evidence="10">
    <location>
        <begin position="13"/>
        <end position="40"/>
    </location>
</feature>
<dbReference type="CDD" id="cd06089">
    <property type="entry name" value="KOW_RPL26"/>
    <property type="match status" value="1"/>
</dbReference>
<dbReference type="GO" id="GO:0019843">
    <property type="term" value="F:rRNA binding"/>
    <property type="evidence" value="ECO:0007669"/>
    <property type="project" value="UniProtKB-UniRule"/>
</dbReference>
<dbReference type="EMBL" id="KT007024">
    <property type="protein sequence ID" value="AKQ03882.1"/>
    <property type="molecule type" value="Genomic_DNA"/>
</dbReference>
<sequence>MAKQKTGARTRIRLRKNDLVEVIAGRDKGRRGRIIKVLPEAGRVIVQGVGFVKRHTRPNPQRNIKGGIAEREAPIHVSNVMIVSPDDDKRTRIGSKILPDGRKVRVGRRGSEVLDK</sequence>
<comment type="function">
    <text evidence="7 8">One of the proteins that surrounds the polypeptide exit tunnel on the outside of the subunit.</text>
</comment>
<evidence type="ECO:0000256" key="4">
    <source>
        <dbReference type="ARBA" id="ARBA00022980"/>
    </source>
</evidence>
<organism evidence="11">
    <name type="scientific">uncultured Acidobacteria bacterium Rifle_16ft_4_minimus_38982</name>
    <dbReference type="NCBI Taxonomy" id="1665089"/>
    <lineage>
        <taxon>Bacteria</taxon>
        <taxon>Pseudomonadati</taxon>
        <taxon>Acidobacteriota</taxon>
        <taxon>environmental samples</taxon>
    </lineage>
</organism>
<dbReference type="GO" id="GO:1990904">
    <property type="term" value="C:ribonucleoprotein complex"/>
    <property type="evidence" value="ECO:0007669"/>
    <property type="project" value="UniProtKB-KW"/>
</dbReference>
<evidence type="ECO:0000256" key="3">
    <source>
        <dbReference type="ARBA" id="ARBA00022884"/>
    </source>
</evidence>
<dbReference type="InterPro" id="IPR003256">
    <property type="entry name" value="Ribosomal_uL24"/>
</dbReference>
<dbReference type="GO" id="GO:0006412">
    <property type="term" value="P:translation"/>
    <property type="evidence" value="ECO:0007669"/>
    <property type="project" value="UniProtKB-UniRule"/>
</dbReference>
<accession>A0A0H4TBM5</accession>
<comment type="function">
    <text evidence="8">One of two assembly initiator proteins, it binds directly to the 5'-end of the 23S rRNA, where it nucleates assembly of the 50S subunit.</text>
</comment>
<comment type="similarity">
    <text evidence="1 8 9">Belongs to the universal ribosomal protein uL24 family.</text>
</comment>
<dbReference type="FunFam" id="2.30.30.30:FF:000004">
    <property type="entry name" value="50S ribosomal protein L24"/>
    <property type="match status" value="1"/>
</dbReference>
<dbReference type="HAMAP" id="MF_01326_B">
    <property type="entry name" value="Ribosomal_uL24_B"/>
    <property type="match status" value="1"/>
</dbReference>
<dbReference type="Pfam" id="PF00467">
    <property type="entry name" value="KOW"/>
    <property type="match status" value="1"/>
</dbReference>
<dbReference type="InterPro" id="IPR005824">
    <property type="entry name" value="KOW"/>
</dbReference>
<evidence type="ECO:0000256" key="7">
    <source>
        <dbReference type="ARBA" id="ARBA00058688"/>
    </source>
</evidence>
<dbReference type="GO" id="GO:0005840">
    <property type="term" value="C:ribosome"/>
    <property type="evidence" value="ECO:0007669"/>
    <property type="project" value="UniProtKB-KW"/>
</dbReference>
<proteinExistence type="inferred from homology"/>
<dbReference type="SUPFAM" id="SSF50104">
    <property type="entry name" value="Translation proteins SH3-like domain"/>
    <property type="match status" value="1"/>
</dbReference>
<comment type="subunit">
    <text evidence="8">Part of the 50S ribosomal subunit.</text>
</comment>
<dbReference type="InterPro" id="IPR008991">
    <property type="entry name" value="Translation_prot_SH3-like_sf"/>
</dbReference>
<keyword evidence="4 8" id="KW-0689">Ribosomal protein</keyword>
<reference evidence="11" key="1">
    <citation type="journal article" date="2015" name="ISME J.">
        <title>Aquifer environment selects for microbial species cohorts in sediment and groundwater.</title>
        <authorList>
            <person name="Hug L.A."/>
            <person name="Thomas B.C."/>
            <person name="Brown C.T."/>
            <person name="Frischkorn K.R."/>
            <person name="Williams K.H."/>
            <person name="Tringe S.G."/>
            <person name="Banfield J.F."/>
        </authorList>
    </citation>
    <scope>NUCLEOTIDE SEQUENCE</scope>
</reference>
<dbReference type="InterPro" id="IPR005825">
    <property type="entry name" value="Ribosomal_uL24_CS"/>
</dbReference>
<evidence type="ECO:0000313" key="11">
    <source>
        <dbReference type="EMBL" id="AKQ03882.1"/>
    </source>
</evidence>
<dbReference type="GO" id="GO:0003735">
    <property type="term" value="F:structural constituent of ribosome"/>
    <property type="evidence" value="ECO:0007669"/>
    <property type="project" value="InterPro"/>
</dbReference>
<dbReference type="SMART" id="SM00739">
    <property type="entry name" value="KOW"/>
    <property type="match status" value="1"/>
</dbReference>
<name>A0A0H4TBM5_9BACT</name>
<keyword evidence="2 8" id="KW-0699">rRNA-binding</keyword>
<evidence type="ECO:0000256" key="2">
    <source>
        <dbReference type="ARBA" id="ARBA00022730"/>
    </source>
</evidence>
<dbReference type="PANTHER" id="PTHR12903">
    <property type="entry name" value="MITOCHONDRIAL RIBOSOMAL PROTEIN L24"/>
    <property type="match status" value="1"/>
</dbReference>
<evidence type="ECO:0000256" key="9">
    <source>
        <dbReference type="RuleBase" id="RU003477"/>
    </source>
</evidence>
<evidence type="ECO:0000256" key="8">
    <source>
        <dbReference type="HAMAP-Rule" id="MF_01326"/>
    </source>
</evidence>
<keyword evidence="5 8" id="KW-0687">Ribonucleoprotein</keyword>